<dbReference type="Gene3D" id="3.20.20.370">
    <property type="entry name" value="Glycoside hydrolase/deacetylase"/>
    <property type="match status" value="1"/>
</dbReference>
<keyword evidence="4" id="KW-0479">Metal-binding</keyword>
<comment type="similarity">
    <text evidence="2">Belongs to the polysaccharide deacetylase family.</text>
</comment>
<dbReference type="PROSITE" id="PS51677">
    <property type="entry name" value="NODB"/>
    <property type="match status" value="1"/>
</dbReference>
<reference evidence="9 10" key="1">
    <citation type="submission" date="2020-08" db="EMBL/GenBank/DDBJ databases">
        <title>The genome sequence of type strain Novosphingobium piscinae KCTC 42194.</title>
        <authorList>
            <person name="Liu Y."/>
        </authorList>
    </citation>
    <scope>NUCLEOTIDE SEQUENCE [LARGE SCALE GENOMIC DNA]</scope>
    <source>
        <strain evidence="9 10">KCTC 42194</strain>
    </source>
</reference>
<evidence type="ECO:0000313" key="10">
    <source>
        <dbReference type="Proteomes" id="UP000551327"/>
    </source>
</evidence>
<dbReference type="AlphaFoldDB" id="A0A7X1KR08"/>
<evidence type="ECO:0000256" key="1">
    <source>
        <dbReference type="ARBA" id="ARBA00003236"/>
    </source>
</evidence>
<dbReference type="InterPro" id="IPR050248">
    <property type="entry name" value="Polysacc_deacetylase_ArnD"/>
</dbReference>
<dbReference type="PANTHER" id="PTHR10587">
    <property type="entry name" value="GLYCOSYL TRANSFERASE-RELATED"/>
    <property type="match status" value="1"/>
</dbReference>
<dbReference type="Proteomes" id="UP000551327">
    <property type="component" value="Unassembled WGS sequence"/>
</dbReference>
<dbReference type="GO" id="GO:0046872">
    <property type="term" value="F:metal ion binding"/>
    <property type="evidence" value="ECO:0007669"/>
    <property type="project" value="UniProtKB-KW"/>
</dbReference>
<dbReference type="SUPFAM" id="SSF88713">
    <property type="entry name" value="Glycoside hydrolase/deacetylase"/>
    <property type="match status" value="1"/>
</dbReference>
<evidence type="ECO:0000256" key="6">
    <source>
        <dbReference type="ARBA" id="ARBA00032976"/>
    </source>
</evidence>
<dbReference type="GO" id="GO:0005975">
    <property type="term" value="P:carbohydrate metabolic process"/>
    <property type="evidence" value="ECO:0007669"/>
    <property type="project" value="InterPro"/>
</dbReference>
<comment type="caution">
    <text evidence="9">The sequence shown here is derived from an EMBL/GenBank/DDBJ whole genome shotgun (WGS) entry which is preliminary data.</text>
</comment>
<dbReference type="Pfam" id="PF01522">
    <property type="entry name" value="Polysacc_deac_1"/>
    <property type="match status" value="1"/>
</dbReference>
<evidence type="ECO:0000256" key="7">
    <source>
        <dbReference type="SAM" id="SignalP"/>
    </source>
</evidence>
<dbReference type="InterPro" id="IPR011330">
    <property type="entry name" value="Glyco_hydro/deAcase_b/a-brl"/>
</dbReference>
<keyword evidence="5" id="KW-0378">Hydrolase</keyword>
<gene>
    <name evidence="9" type="ORF">H7F53_13290</name>
</gene>
<evidence type="ECO:0000259" key="8">
    <source>
        <dbReference type="PROSITE" id="PS51677"/>
    </source>
</evidence>
<evidence type="ECO:0000256" key="3">
    <source>
        <dbReference type="ARBA" id="ARBA00020071"/>
    </source>
</evidence>
<feature type="chain" id="PRO_5030591288" description="Chitooligosaccharide deacetylase" evidence="7">
    <location>
        <begin position="19"/>
        <end position="239"/>
    </location>
</feature>
<comment type="function">
    <text evidence="1">Is involved in generating a small heat-stable compound (Nod), an acylated oligomer of N-acetylglucosamine, that stimulates mitosis in various plant protoplasts.</text>
</comment>
<keyword evidence="10" id="KW-1185">Reference proteome</keyword>
<feature type="domain" description="NodB homology" evidence="8">
    <location>
        <begin position="53"/>
        <end position="233"/>
    </location>
</feature>
<dbReference type="CDD" id="cd10917">
    <property type="entry name" value="CE4_NodB_like_6s_7s"/>
    <property type="match status" value="1"/>
</dbReference>
<dbReference type="EMBL" id="JACLAX010000014">
    <property type="protein sequence ID" value="MBC2670123.1"/>
    <property type="molecule type" value="Genomic_DNA"/>
</dbReference>
<dbReference type="RefSeq" id="WP_185679982.1">
    <property type="nucleotide sequence ID" value="NZ_JACLAX010000014.1"/>
</dbReference>
<name>A0A7X1KR08_9SPHN</name>
<dbReference type="InterPro" id="IPR002509">
    <property type="entry name" value="NODB_dom"/>
</dbReference>
<sequence length="239" mass="26016">MALGVILALGSMAVPARAECPPDALGTSRTLLLSREHARYGAQGTRRLPLAANEVVLTFDDGPRAETTPQVLQALAAHCVLATFMTVGRNLEEAPDLARRAATQGHSLGIHSYGHDHLPGLSAADQIADLERARRAYSAIFRSAPPAYRFPYLEETPPTLRALRENGTTVLSVDLGIDDWQPDDTTQKLSQRLAERLKTFRGGIILMHDANGPTARAMPALLRTIREGGFKVVHLRWAD</sequence>
<organism evidence="9 10">
    <name type="scientific">Novosphingobium piscinae</name>
    <dbReference type="NCBI Taxonomy" id="1507448"/>
    <lineage>
        <taxon>Bacteria</taxon>
        <taxon>Pseudomonadati</taxon>
        <taxon>Pseudomonadota</taxon>
        <taxon>Alphaproteobacteria</taxon>
        <taxon>Sphingomonadales</taxon>
        <taxon>Sphingomonadaceae</taxon>
        <taxon>Novosphingobium</taxon>
    </lineage>
</organism>
<dbReference type="GO" id="GO:0016020">
    <property type="term" value="C:membrane"/>
    <property type="evidence" value="ECO:0007669"/>
    <property type="project" value="TreeGrafter"/>
</dbReference>
<evidence type="ECO:0000313" key="9">
    <source>
        <dbReference type="EMBL" id="MBC2670123.1"/>
    </source>
</evidence>
<keyword evidence="7" id="KW-0732">Signal</keyword>
<dbReference type="PANTHER" id="PTHR10587:SF133">
    <property type="entry name" value="CHITIN DEACETYLASE 1-RELATED"/>
    <property type="match status" value="1"/>
</dbReference>
<accession>A0A7X1KR08</accession>
<evidence type="ECO:0000256" key="2">
    <source>
        <dbReference type="ARBA" id="ARBA00010973"/>
    </source>
</evidence>
<evidence type="ECO:0000256" key="5">
    <source>
        <dbReference type="ARBA" id="ARBA00022801"/>
    </source>
</evidence>
<proteinExistence type="inferred from homology"/>
<feature type="signal peptide" evidence="7">
    <location>
        <begin position="1"/>
        <end position="18"/>
    </location>
</feature>
<dbReference type="GO" id="GO:0016810">
    <property type="term" value="F:hydrolase activity, acting on carbon-nitrogen (but not peptide) bonds"/>
    <property type="evidence" value="ECO:0007669"/>
    <property type="project" value="InterPro"/>
</dbReference>
<evidence type="ECO:0000256" key="4">
    <source>
        <dbReference type="ARBA" id="ARBA00022723"/>
    </source>
</evidence>
<protein>
    <recommendedName>
        <fullName evidence="3">Chitooligosaccharide deacetylase</fullName>
    </recommendedName>
    <alternativeName>
        <fullName evidence="6">Nodulation protein B</fullName>
    </alternativeName>
</protein>